<evidence type="ECO:0000256" key="1">
    <source>
        <dbReference type="ARBA" id="ARBA00022448"/>
    </source>
</evidence>
<dbReference type="InterPro" id="IPR003439">
    <property type="entry name" value="ABC_transporter-like_ATP-bd"/>
</dbReference>
<dbReference type="InterPro" id="IPR015854">
    <property type="entry name" value="ABC_transpr_LolD-like"/>
</dbReference>
<dbReference type="PROSITE" id="PS50893">
    <property type="entry name" value="ABC_TRANSPORTER_2"/>
    <property type="match status" value="1"/>
</dbReference>
<dbReference type="InterPro" id="IPR027417">
    <property type="entry name" value="P-loop_NTPase"/>
</dbReference>
<reference evidence="6 7" key="1">
    <citation type="journal article" date="2016" name="Genome Announc.">
        <title>Draft Genome Sequence of the Anaerobic Ammonium-Oxidizing Bacterium 'Candidatus Brocadia sp. 40'.</title>
        <authorList>
            <person name="Ali M."/>
            <person name="Haroon M.F."/>
            <person name="Narita Y."/>
            <person name="Zhang L."/>
            <person name="Rangel Shaw D."/>
            <person name="Okabe S."/>
            <person name="Saikaly P.E."/>
        </authorList>
    </citation>
    <scope>NUCLEOTIDE SEQUENCE [LARGE SCALE GENOMIC DNA]</scope>
    <source>
        <strain evidence="6 7">40</strain>
    </source>
</reference>
<dbReference type="GO" id="GO:0016887">
    <property type="term" value="F:ATP hydrolysis activity"/>
    <property type="evidence" value="ECO:0007669"/>
    <property type="project" value="InterPro"/>
</dbReference>
<keyword evidence="7" id="KW-1185">Reference proteome</keyword>
<dbReference type="Proteomes" id="UP000242219">
    <property type="component" value="Unassembled WGS sequence"/>
</dbReference>
<name>A0A1V6M2A9_9BACT</name>
<dbReference type="Pfam" id="PF00005">
    <property type="entry name" value="ABC_tran"/>
    <property type="match status" value="1"/>
</dbReference>
<dbReference type="InterPro" id="IPR017911">
    <property type="entry name" value="MacB-like_ATP-bd"/>
</dbReference>
<dbReference type="CDD" id="cd03255">
    <property type="entry name" value="ABC_MJ0796_LolCDE_FtsE"/>
    <property type="match status" value="1"/>
</dbReference>
<evidence type="ECO:0000313" key="7">
    <source>
        <dbReference type="Proteomes" id="UP000242219"/>
    </source>
</evidence>
<dbReference type="EMBL" id="MJUW02000029">
    <property type="protein sequence ID" value="OQD46539.1"/>
    <property type="molecule type" value="Genomic_DNA"/>
</dbReference>
<gene>
    <name evidence="6" type="ORF">BIY37_02670</name>
</gene>
<dbReference type="InterPro" id="IPR017871">
    <property type="entry name" value="ABC_transporter-like_CS"/>
</dbReference>
<keyword evidence="3 6" id="KW-0067">ATP-binding</keyword>
<dbReference type="PANTHER" id="PTHR24220">
    <property type="entry name" value="IMPORT ATP-BINDING PROTEIN"/>
    <property type="match status" value="1"/>
</dbReference>
<protein>
    <submittedName>
        <fullName evidence="6">Macrolide ABC transporter ATP-binding protein</fullName>
    </submittedName>
</protein>
<dbReference type="InterPro" id="IPR003593">
    <property type="entry name" value="AAA+_ATPase"/>
</dbReference>
<evidence type="ECO:0000256" key="2">
    <source>
        <dbReference type="ARBA" id="ARBA00022741"/>
    </source>
</evidence>
<accession>A0A1V6M2A9</accession>
<evidence type="ECO:0000313" key="6">
    <source>
        <dbReference type="EMBL" id="OQD46539.1"/>
    </source>
</evidence>
<dbReference type="SUPFAM" id="SSF52540">
    <property type="entry name" value="P-loop containing nucleoside triphosphate hydrolases"/>
    <property type="match status" value="1"/>
</dbReference>
<organism evidence="6 7">
    <name type="scientific">Candidatus Brocadia sapporoensis</name>
    <dbReference type="NCBI Taxonomy" id="392547"/>
    <lineage>
        <taxon>Bacteria</taxon>
        <taxon>Pseudomonadati</taxon>
        <taxon>Planctomycetota</taxon>
        <taxon>Candidatus Brocadiia</taxon>
        <taxon>Candidatus Brocadiales</taxon>
        <taxon>Candidatus Brocadiaceae</taxon>
        <taxon>Candidatus Brocadia</taxon>
    </lineage>
</organism>
<dbReference type="PROSITE" id="PS00211">
    <property type="entry name" value="ABC_TRANSPORTER_1"/>
    <property type="match status" value="1"/>
</dbReference>
<sequence>MNDIIVLADVYKIYEMEEVKVAALNGISLTMKKGEFVAIMGASGSGKSTLMHILGCLDSPTRGKYYLEGVEVSRFSKNELAEIRNKKLGFVFQSFNLLSRTTVVENIELPLIYSKRISKNDLERIYQIMRTLGLEGLQKHYPNQLSGGQQQRVAIARAVVNNPTLLLADEPTGNLDSATSKDVMSVLTDLNHNLGITIVLVTHETDIAQYARRVIVLKDGKVLSDTPSQASSAPVSQAQASL</sequence>
<dbReference type="GO" id="GO:0022857">
    <property type="term" value="F:transmembrane transporter activity"/>
    <property type="evidence" value="ECO:0007669"/>
    <property type="project" value="TreeGrafter"/>
</dbReference>
<feature type="domain" description="ABC transporter" evidence="5">
    <location>
        <begin position="5"/>
        <end position="242"/>
    </location>
</feature>
<dbReference type="Gene3D" id="3.40.50.300">
    <property type="entry name" value="P-loop containing nucleotide triphosphate hydrolases"/>
    <property type="match status" value="1"/>
</dbReference>
<dbReference type="RefSeq" id="WP_070066291.1">
    <property type="nucleotide sequence ID" value="NZ_MJUW02000029.1"/>
</dbReference>
<dbReference type="SMART" id="SM00382">
    <property type="entry name" value="AAA"/>
    <property type="match status" value="1"/>
</dbReference>
<keyword evidence="2" id="KW-0547">Nucleotide-binding</keyword>
<comment type="similarity">
    <text evidence="4">Belongs to the ABC transporter superfamily. Macrolide exporter (TC 3.A.1.122) family.</text>
</comment>
<keyword evidence="1" id="KW-0813">Transport</keyword>
<dbReference type="GO" id="GO:0005886">
    <property type="term" value="C:plasma membrane"/>
    <property type="evidence" value="ECO:0007669"/>
    <property type="project" value="TreeGrafter"/>
</dbReference>
<dbReference type="PANTHER" id="PTHR24220:SF86">
    <property type="entry name" value="ABC TRANSPORTER ABCH.1"/>
    <property type="match status" value="1"/>
</dbReference>
<dbReference type="AlphaFoldDB" id="A0A1V6M2A9"/>
<evidence type="ECO:0000256" key="3">
    <source>
        <dbReference type="ARBA" id="ARBA00022840"/>
    </source>
</evidence>
<comment type="caution">
    <text evidence="6">The sequence shown here is derived from an EMBL/GenBank/DDBJ whole genome shotgun (WGS) entry which is preliminary data.</text>
</comment>
<dbReference type="FunFam" id="3.40.50.300:FF:000032">
    <property type="entry name" value="Export ABC transporter ATP-binding protein"/>
    <property type="match status" value="1"/>
</dbReference>
<dbReference type="GO" id="GO:0098796">
    <property type="term" value="C:membrane protein complex"/>
    <property type="evidence" value="ECO:0007669"/>
    <property type="project" value="UniProtKB-ARBA"/>
</dbReference>
<proteinExistence type="inferred from homology"/>
<evidence type="ECO:0000256" key="4">
    <source>
        <dbReference type="ARBA" id="ARBA00038388"/>
    </source>
</evidence>
<evidence type="ECO:0000259" key="5">
    <source>
        <dbReference type="PROSITE" id="PS50893"/>
    </source>
</evidence>
<dbReference type="GO" id="GO:0005524">
    <property type="term" value="F:ATP binding"/>
    <property type="evidence" value="ECO:0007669"/>
    <property type="project" value="UniProtKB-KW"/>
</dbReference>